<accession>A0ABV7KID4</accession>
<dbReference type="InterPro" id="IPR002052">
    <property type="entry name" value="DNA_methylase_N6_adenine_CS"/>
</dbReference>
<keyword evidence="1" id="KW-0808">Transferase</keyword>
<keyword evidence="2" id="KW-1185">Reference proteome</keyword>
<dbReference type="Gene3D" id="3.40.50.150">
    <property type="entry name" value="Vaccinia Virus protein VP39"/>
    <property type="match status" value="1"/>
</dbReference>
<dbReference type="CDD" id="cd02440">
    <property type="entry name" value="AdoMet_MTases"/>
    <property type="match status" value="1"/>
</dbReference>
<organism evidence="1 2">
    <name type="scientific">Aquamicrobium soli</name>
    <dbReference type="NCBI Taxonomy" id="1811518"/>
    <lineage>
        <taxon>Bacteria</taxon>
        <taxon>Pseudomonadati</taxon>
        <taxon>Pseudomonadota</taxon>
        <taxon>Alphaproteobacteria</taxon>
        <taxon>Hyphomicrobiales</taxon>
        <taxon>Phyllobacteriaceae</taxon>
        <taxon>Aquamicrobium</taxon>
    </lineage>
</organism>
<dbReference type="InterPro" id="IPR029063">
    <property type="entry name" value="SAM-dependent_MTases_sf"/>
</dbReference>
<gene>
    <name evidence="1" type="ORF">ACFOHJ_17980</name>
</gene>
<evidence type="ECO:0000313" key="2">
    <source>
        <dbReference type="Proteomes" id="UP001595583"/>
    </source>
</evidence>
<protein>
    <submittedName>
        <fullName evidence="1">Methyltransferase</fullName>
    </submittedName>
</protein>
<dbReference type="PROSITE" id="PS00092">
    <property type="entry name" value="N6_MTASE"/>
    <property type="match status" value="1"/>
</dbReference>
<name>A0ABV7KID4_9HYPH</name>
<dbReference type="SUPFAM" id="SSF53335">
    <property type="entry name" value="S-adenosyl-L-methionine-dependent methyltransferases"/>
    <property type="match status" value="1"/>
</dbReference>
<proteinExistence type="predicted"/>
<dbReference type="GO" id="GO:0008168">
    <property type="term" value="F:methyltransferase activity"/>
    <property type="evidence" value="ECO:0007669"/>
    <property type="project" value="UniProtKB-KW"/>
</dbReference>
<evidence type="ECO:0000313" key="1">
    <source>
        <dbReference type="EMBL" id="MFC3208116.1"/>
    </source>
</evidence>
<dbReference type="GO" id="GO:0032259">
    <property type="term" value="P:methylation"/>
    <property type="evidence" value="ECO:0007669"/>
    <property type="project" value="UniProtKB-KW"/>
</dbReference>
<dbReference type="EMBL" id="JBHRTK010000016">
    <property type="protein sequence ID" value="MFC3208116.1"/>
    <property type="molecule type" value="Genomic_DNA"/>
</dbReference>
<comment type="caution">
    <text evidence="1">The sequence shown here is derived from an EMBL/GenBank/DDBJ whole genome shotgun (WGS) entry which is preliminary data.</text>
</comment>
<reference evidence="2" key="1">
    <citation type="journal article" date="2019" name="Int. J. Syst. Evol. Microbiol.">
        <title>The Global Catalogue of Microorganisms (GCM) 10K type strain sequencing project: providing services to taxonomists for standard genome sequencing and annotation.</title>
        <authorList>
            <consortium name="The Broad Institute Genomics Platform"/>
            <consortium name="The Broad Institute Genome Sequencing Center for Infectious Disease"/>
            <person name="Wu L."/>
            <person name="Ma J."/>
        </authorList>
    </citation>
    <scope>NUCLEOTIDE SEQUENCE [LARGE SCALE GENOMIC DNA]</scope>
    <source>
        <strain evidence="2">KCTC 52165</strain>
    </source>
</reference>
<sequence length="272" mass="29668">MAKLSKAEAKAHGQACDLLAKDVLSEDEKLFVLENWQESAKHINTIAGAFFTPVGLARDFSAEVSGRRVIDLCAGIGSLSFWCANRAWNEPPEIVCVELNPDYAAVGRKLLPEAKWIVGSVFDLPRDIGHFDFAIGNPPFGATPRDARAPRFTGREFELHVIDVASDIADFGTFIVPRMTAPFRYSGCPAGGWPETIKDGIGSGYRDCPTDLHAKLLAQTGIRLEPGCGIDTSTYRNDWHGVSVSTEIVTVDFIEARAARRPAQSNLFEEAA</sequence>
<keyword evidence="1" id="KW-0489">Methyltransferase</keyword>
<dbReference type="RefSeq" id="WP_378222958.1">
    <property type="nucleotide sequence ID" value="NZ_JBHRTK010000016.1"/>
</dbReference>
<dbReference type="Proteomes" id="UP001595583">
    <property type="component" value="Unassembled WGS sequence"/>
</dbReference>